<gene>
    <name evidence="12" type="ORF">CLVI_04180</name>
</gene>
<evidence type="ECO:0000313" key="13">
    <source>
        <dbReference type="Proteomes" id="UP000239471"/>
    </source>
</evidence>
<evidence type="ECO:0000313" key="12">
    <source>
        <dbReference type="EMBL" id="PRR84120.1"/>
    </source>
</evidence>
<evidence type="ECO:0000256" key="3">
    <source>
        <dbReference type="ARBA" id="ARBA00007353"/>
    </source>
</evidence>
<evidence type="ECO:0000256" key="5">
    <source>
        <dbReference type="ARBA" id="ARBA00022723"/>
    </source>
</evidence>
<comment type="catalytic activity">
    <reaction evidence="8">
        <text>adenosine + H2O + H(+) = inosine + NH4(+)</text>
        <dbReference type="Rhea" id="RHEA:24408"/>
        <dbReference type="ChEBI" id="CHEBI:15377"/>
        <dbReference type="ChEBI" id="CHEBI:15378"/>
        <dbReference type="ChEBI" id="CHEBI:16335"/>
        <dbReference type="ChEBI" id="CHEBI:17596"/>
        <dbReference type="ChEBI" id="CHEBI:28938"/>
        <dbReference type="EC" id="3.5.4.4"/>
    </reaction>
    <physiologicalReaction direction="left-to-right" evidence="8">
        <dbReference type="Rhea" id="RHEA:24409"/>
    </physiologicalReaction>
</comment>
<dbReference type="PANTHER" id="PTHR30616">
    <property type="entry name" value="UNCHARACTERIZED PROTEIN YFIH"/>
    <property type="match status" value="1"/>
</dbReference>
<evidence type="ECO:0000256" key="9">
    <source>
        <dbReference type="ARBA" id="ARBA00048968"/>
    </source>
</evidence>
<dbReference type="GO" id="GO:0005507">
    <property type="term" value="F:copper ion binding"/>
    <property type="evidence" value="ECO:0007669"/>
    <property type="project" value="TreeGrafter"/>
</dbReference>
<proteinExistence type="inferred from homology"/>
<comment type="function">
    <text evidence="2">Purine nucleoside enzyme that catalyzes the phosphorolysis of adenosine and inosine nucleosides, yielding D-ribose 1-phosphate and the respective free bases, adenine and hypoxanthine. Also catalyzes the phosphorolysis of S-methyl-5'-thioadenosine into adenine and S-methyl-5-thio-alpha-D-ribose 1-phosphate. Also has adenosine deaminase activity.</text>
</comment>
<keyword evidence="13" id="KW-1185">Reference proteome</keyword>
<comment type="caution">
    <text evidence="12">The sequence shown here is derived from an EMBL/GenBank/DDBJ whole genome shotgun (WGS) entry which is preliminary data.</text>
</comment>
<keyword evidence="6" id="KW-0378">Hydrolase</keyword>
<sequence>MIKLKANSLNRYKDYLVMDNNEIKVVFSTAEEEKNFNRNTDEGCKELNNLKREFNVDNVVYLKQIHSDKVVVFNGEKENEVIETEGDALITNVGNSIIGVFTADCVPIILVDRNKGVIAAIHSGWKGTYKSITKKTIDKLIKEYKVDHKDIKAYIGPHIRKCCYEVSEELKNNFIKEKNISEDKLFLGRNLNMEECILNDLREHGVIEENINSVQLCTHCSKEIKLHSYRSSKGAYGRLFSFAILK</sequence>
<dbReference type="Pfam" id="PF02578">
    <property type="entry name" value="Cu-oxidase_4"/>
    <property type="match status" value="1"/>
</dbReference>
<dbReference type="InterPro" id="IPR011324">
    <property type="entry name" value="Cytotoxic_necrot_fac-like_cat"/>
</dbReference>
<comment type="catalytic activity">
    <reaction evidence="10">
        <text>S-methyl-5'-thioadenosine + phosphate = 5-(methylsulfanyl)-alpha-D-ribose 1-phosphate + adenine</text>
        <dbReference type="Rhea" id="RHEA:11852"/>
        <dbReference type="ChEBI" id="CHEBI:16708"/>
        <dbReference type="ChEBI" id="CHEBI:17509"/>
        <dbReference type="ChEBI" id="CHEBI:43474"/>
        <dbReference type="ChEBI" id="CHEBI:58533"/>
        <dbReference type="EC" id="2.4.2.28"/>
    </reaction>
    <physiologicalReaction direction="left-to-right" evidence="10">
        <dbReference type="Rhea" id="RHEA:11853"/>
    </physiologicalReaction>
</comment>
<keyword evidence="5" id="KW-0479">Metal-binding</keyword>
<evidence type="ECO:0000256" key="10">
    <source>
        <dbReference type="ARBA" id="ARBA00049893"/>
    </source>
</evidence>
<name>A0A2T0BJQ4_9CLOT</name>
<evidence type="ECO:0000256" key="7">
    <source>
        <dbReference type="ARBA" id="ARBA00022833"/>
    </source>
</evidence>
<dbReference type="Gene3D" id="3.60.140.10">
    <property type="entry name" value="CNF1/YfiH-like putative cysteine hydrolases"/>
    <property type="match status" value="1"/>
</dbReference>
<evidence type="ECO:0000256" key="2">
    <source>
        <dbReference type="ARBA" id="ARBA00003215"/>
    </source>
</evidence>
<comment type="catalytic activity">
    <reaction evidence="1">
        <text>inosine + phosphate = alpha-D-ribose 1-phosphate + hypoxanthine</text>
        <dbReference type="Rhea" id="RHEA:27646"/>
        <dbReference type="ChEBI" id="CHEBI:17368"/>
        <dbReference type="ChEBI" id="CHEBI:17596"/>
        <dbReference type="ChEBI" id="CHEBI:43474"/>
        <dbReference type="ChEBI" id="CHEBI:57720"/>
        <dbReference type="EC" id="2.4.2.1"/>
    </reaction>
    <physiologicalReaction direction="left-to-right" evidence="1">
        <dbReference type="Rhea" id="RHEA:27647"/>
    </physiologicalReaction>
</comment>
<evidence type="ECO:0000256" key="6">
    <source>
        <dbReference type="ARBA" id="ARBA00022801"/>
    </source>
</evidence>
<evidence type="ECO:0000256" key="8">
    <source>
        <dbReference type="ARBA" id="ARBA00047989"/>
    </source>
</evidence>
<keyword evidence="7" id="KW-0862">Zinc</keyword>
<comment type="similarity">
    <text evidence="3 11">Belongs to the purine nucleoside phosphorylase YfiH/LACC1 family.</text>
</comment>
<dbReference type="NCBIfam" id="TIGR00726">
    <property type="entry name" value="peptidoglycan editing factor PgeF"/>
    <property type="match status" value="1"/>
</dbReference>
<evidence type="ECO:0000256" key="11">
    <source>
        <dbReference type="RuleBase" id="RU361274"/>
    </source>
</evidence>
<organism evidence="12 13">
    <name type="scientific">Clostridium vincentii</name>
    <dbReference type="NCBI Taxonomy" id="52704"/>
    <lineage>
        <taxon>Bacteria</taxon>
        <taxon>Bacillati</taxon>
        <taxon>Bacillota</taxon>
        <taxon>Clostridia</taxon>
        <taxon>Eubacteriales</taxon>
        <taxon>Clostridiaceae</taxon>
        <taxon>Clostridium</taxon>
    </lineage>
</organism>
<dbReference type="RefSeq" id="WP_106058456.1">
    <property type="nucleotide sequence ID" value="NZ_PVXQ01000003.1"/>
</dbReference>
<dbReference type="GO" id="GO:0017061">
    <property type="term" value="F:S-methyl-5-thioadenosine phosphorylase activity"/>
    <property type="evidence" value="ECO:0007669"/>
    <property type="project" value="UniProtKB-EC"/>
</dbReference>
<evidence type="ECO:0000256" key="1">
    <source>
        <dbReference type="ARBA" id="ARBA00000553"/>
    </source>
</evidence>
<dbReference type="OrthoDB" id="4279at2"/>
<dbReference type="CDD" id="cd16833">
    <property type="entry name" value="YfiH"/>
    <property type="match status" value="1"/>
</dbReference>
<dbReference type="PANTHER" id="PTHR30616:SF2">
    <property type="entry name" value="PURINE NUCLEOSIDE PHOSPHORYLASE LACC1"/>
    <property type="match status" value="1"/>
</dbReference>
<keyword evidence="4" id="KW-0808">Transferase</keyword>
<accession>A0A2T0BJQ4</accession>
<dbReference type="Proteomes" id="UP000239471">
    <property type="component" value="Unassembled WGS sequence"/>
</dbReference>
<dbReference type="InterPro" id="IPR003730">
    <property type="entry name" value="Cu_polyphenol_OxRdtase"/>
</dbReference>
<dbReference type="SUPFAM" id="SSF64438">
    <property type="entry name" value="CNF1/YfiH-like putative cysteine hydrolases"/>
    <property type="match status" value="1"/>
</dbReference>
<dbReference type="EMBL" id="PVXQ01000003">
    <property type="protein sequence ID" value="PRR84120.1"/>
    <property type="molecule type" value="Genomic_DNA"/>
</dbReference>
<dbReference type="GO" id="GO:0016787">
    <property type="term" value="F:hydrolase activity"/>
    <property type="evidence" value="ECO:0007669"/>
    <property type="project" value="UniProtKB-KW"/>
</dbReference>
<reference evidence="12 13" key="1">
    <citation type="submission" date="2018-03" db="EMBL/GenBank/DDBJ databases">
        <title>Genome sequence of Clostridium vincentii DSM 10228.</title>
        <authorList>
            <person name="Poehlein A."/>
            <person name="Daniel R."/>
        </authorList>
    </citation>
    <scope>NUCLEOTIDE SEQUENCE [LARGE SCALE GENOMIC DNA]</scope>
    <source>
        <strain evidence="12 13">DSM 10228</strain>
    </source>
</reference>
<comment type="catalytic activity">
    <reaction evidence="9">
        <text>adenosine + phosphate = alpha-D-ribose 1-phosphate + adenine</text>
        <dbReference type="Rhea" id="RHEA:27642"/>
        <dbReference type="ChEBI" id="CHEBI:16335"/>
        <dbReference type="ChEBI" id="CHEBI:16708"/>
        <dbReference type="ChEBI" id="CHEBI:43474"/>
        <dbReference type="ChEBI" id="CHEBI:57720"/>
        <dbReference type="EC" id="2.4.2.1"/>
    </reaction>
    <physiologicalReaction direction="left-to-right" evidence="9">
        <dbReference type="Rhea" id="RHEA:27643"/>
    </physiologicalReaction>
</comment>
<evidence type="ECO:0000256" key="4">
    <source>
        <dbReference type="ARBA" id="ARBA00022679"/>
    </source>
</evidence>
<protein>
    <recommendedName>
        <fullName evidence="11">Purine nucleoside phosphorylase</fullName>
    </recommendedName>
</protein>
<dbReference type="InterPro" id="IPR038371">
    <property type="entry name" value="Cu_polyphenol_OxRdtase_sf"/>
</dbReference>
<dbReference type="AlphaFoldDB" id="A0A2T0BJQ4"/>